<evidence type="ECO:0000256" key="1">
    <source>
        <dbReference type="ARBA" id="ARBA00022723"/>
    </source>
</evidence>
<dbReference type="STRING" id="856793.MICA_630"/>
<dbReference type="GO" id="GO:0005506">
    <property type="term" value="F:iron ion binding"/>
    <property type="evidence" value="ECO:0007669"/>
    <property type="project" value="TreeGrafter"/>
</dbReference>
<dbReference type="InterPro" id="IPR035903">
    <property type="entry name" value="HesB-like_dom_sf"/>
</dbReference>
<protein>
    <submittedName>
        <fullName evidence="4">Iron-sulfur cluster assembly accessory family protein</fullName>
    </submittedName>
</protein>
<dbReference type="FunFam" id="2.60.300.12:FF:000006">
    <property type="entry name" value="Iron-sulfur cluster assembly 2 mitochondrial"/>
    <property type="match status" value="1"/>
</dbReference>
<keyword evidence="1" id="KW-0479">Metal-binding</keyword>
<organism evidence="4 5">
    <name type="scientific">Micavibrio aeruginosavorus (strain ARL-13)</name>
    <dbReference type="NCBI Taxonomy" id="856793"/>
    <lineage>
        <taxon>Bacteria</taxon>
        <taxon>Pseudomonadati</taxon>
        <taxon>Bdellovibrionota</taxon>
        <taxon>Bdellovibrionia</taxon>
        <taxon>Bdellovibrionales</taxon>
        <taxon>Pseudobdellovibrionaceae</taxon>
        <taxon>Micavibrio</taxon>
    </lineage>
</organism>
<name>G2KN32_MICAA</name>
<evidence type="ECO:0000259" key="3">
    <source>
        <dbReference type="Pfam" id="PF01521"/>
    </source>
</evidence>
<dbReference type="Gene3D" id="2.60.300.12">
    <property type="entry name" value="HesB-like domain"/>
    <property type="match status" value="1"/>
</dbReference>
<dbReference type="Proteomes" id="UP000009286">
    <property type="component" value="Chromosome"/>
</dbReference>
<dbReference type="HOGENOM" id="CLU_069054_5_3_5"/>
<keyword evidence="2" id="KW-0408">Iron</keyword>
<dbReference type="NCBIfam" id="NF010147">
    <property type="entry name" value="PRK13623.1"/>
    <property type="match status" value="1"/>
</dbReference>
<dbReference type="GO" id="GO:0051539">
    <property type="term" value="F:4 iron, 4 sulfur cluster binding"/>
    <property type="evidence" value="ECO:0007669"/>
    <property type="project" value="TreeGrafter"/>
</dbReference>
<sequence length="113" mass="12176">MDTQTRTITLTDALARRIKALQTAQSNPDLMLRVEVLGGGCSGFQYKFSFASDVASDDHVFDHDGIRVLVDDVSLDYLNGSTVDYVEDLVGASFQIKNPNATSSCGCGTSFAM</sequence>
<dbReference type="Pfam" id="PF01521">
    <property type="entry name" value="Fe-S_biosyn"/>
    <property type="match status" value="1"/>
</dbReference>
<dbReference type="EMBL" id="CP002382">
    <property type="protein sequence ID" value="AEP08964.1"/>
    <property type="molecule type" value="Genomic_DNA"/>
</dbReference>
<dbReference type="GO" id="GO:0051537">
    <property type="term" value="F:2 iron, 2 sulfur cluster binding"/>
    <property type="evidence" value="ECO:0007669"/>
    <property type="project" value="UniProtKB-ARBA"/>
</dbReference>
<keyword evidence="5" id="KW-1185">Reference proteome</keyword>
<gene>
    <name evidence="4" type="ordered locus">MICA_630</name>
</gene>
<dbReference type="PANTHER" id="PTHR43011">
    <property type="entry name" value="IRON-SULFUR CLUSTER ASSEMBLY 2 HOMOLOG, MITOCHONDRIAL"/>
    <property type="match status" value="1"/>
</dbReference>
<dbReference type="InterPro" id="IPR016092">
    <property type="entry name" value="ATAP"/>
</dbReference>
<dbReference type="RefSeq" id="WP_014102187.1">
    <property type="nucleotide sequence ID" value="NC_016026.1"/>
</dbReference>
<accession>G2KN32</accession>
<evidence type="ECO:0000256" key="2">
    <source>
        <dbReference type="ARBA" id="ARBA00023004"/>
    </source>
</evidence>
<dbReference type="PROSITE" id="PS01152">
    <property type="entry name" value="HESB"/>
    <property type="match status" value="1"/>
</dbReference>
<dbReference type="AlphaFoldDB" id="G2KN32"/>
<evidence type="ECO:0000313" key="4">
    <source>
        <dbReference type="EMBL" id="AEP08964.1"/>
    </source>
</evidence>
<proteinExistence type="predicted"/>
<dbReference type="GO" id="GO:0016226">
    <property type="term" value="P:iron-sulfur cluster assembly"/>
    <property type="evidence" value="ECO:0007669"/>
    <property type="project" value="InterPro"/>
</dbReference>
<feature type="domain" description="Core" evidence="3">
    <location>
        <begin position="7"/>
        <end position="108"/>
    </location>
</feature>
<dbReference type="PANTHER" id="PTHR43011:SF1">
    <property type="entry name" value="IRON-SULFUR CLUSTER ASSEMBLY 2 HOMOLOG, MITOCHONDRIAL"/>
    <property type="match status" value="1"/>
</dbReference>
<dbReference type="OrthoDB" id="9801228at2"/>
<dbReference type="InterPro" id="IPR017870">
    <property type="entry name" value="FeS_cluster_insertion_CS"/>
</dbReference>
<evidence type="ECO:0000313" key="5">
    <source>
        <dbReference type="Proteomes" id="UP000009286"/>
    </source>
</evidence>
<dbReference type="InterPro" id="IPR000361">
    <property type="entry name" value="ATAP_core_dom"/>
</dbReference>
<reference evidence="4 5" key="1">
    <citation type="journal article" date="2011" name="BMC Genomics">
        <title>Genomic insights into an obligate epibiotic bacterial predator: Micavibrio aeruginosavorus ARL-13.</title>
        <authorList>
            <person name="Wang Z."/>
            <person name="Kadouri D."/>
            <person name="Wu M."/>
        </authorList>
    </citation>
    <scope>NUCLEOTIDE SEQUENCE [LARGE SCALE GENOMIC DNA]</scope>
    <source>
        <strain evidence="4 5">ARL-13</strain>
    </source>
</reference>
<dbReference type="GO" id="GO:1990229">
    <property type="term" value="C:iron-sulfur cluster assembly complex"/>
    <property type="evidence" value="ECO:0007669"/>
    <property type="project" value="UniProtKB-ARBA"/>
</dbReference>
<dbReference type="eggNOG" id="COG0316">
    <property type="taxonomic scope" value="Bacteria"/>
</dbReference>
<dbReference type="SUPFAM" id="SSF89360">
    <property type="entry name" value="HesB-like domain"/>
    <property type="match status" value="1"/>
</dbReference>
<dbReference type="NCBIfam" id="TIGR00049">
    <property type="entry name" value="iron-sulfur cluster assembly accessory protein"/>
    <property type="match status" value="1"/>
</dbReference>
<dbReference type="KEGG" id="mai:MICA_630"/>